<sequence length="228" mass="24959">MSGNINLRTTFGSTGVIEICYLVEQSANVCNPTFVVYIPSIMGGIEASEEGKEESTDLGKRSLNKNGLPGKISLDSCIVAKNWTTYGHRLDGWIPHFKAARAHMATGKWTSGKATLSGPTTEEAGPKMHAHETTGVHTINNLTCEDITFDTIDVWSSTEVDFQNINNKVIKYGHKMIGCFPLGEQSSFIILGIDDVTPRFKSADNRANADRTDEQLDGEKNPENSEMT</sequence>
<feature type="region of interest" description="Disordered" evidence="1">
    <location>
        <begin position="204"/>
        <end position="228"/>
    </location>
</feature>
<protein>
    <submittedName>
        <fullName evidence="2">Uncharacterized protein</fullName>
    </submittedName>
</protein>
<dbReference type="EMBL" id="BK016265">
    <property type="protein sequence ID" value="DAG05934.1"/>
    <property type="molecule type" value="Genomic_DNA"/>
</dbReference>
<organism evidence="2">
    <name type="scientific">Myoviridae sp. ctkfK18</name>
    <dbReference type="NCBI Taxonomy" id="2825165"/>
    <lineage>
        <taxon>Viruses</taxon>
        <taxon>Duplodnaviria</taxon>
        <taxon>Heunggongvirae</taxon>
        <taxon>Uroviricota</taxon>
        <taxon>Caudoviricetes</taxon>
    </lineage>
</organism>
<evidence type="ECO:0000313" key="2">
    <source>
        <dbReference type="EMBL" id="DAG05934.1"/>
    </source>
</evidence>
<name>A0A8S5VGY1_9CAUD</name>
<proteinExistence type="predicted"/>
<reference evidence="2" key="1">
    <citation type="journal article" date="2021" name="Proc. Natl. Acad. Sci. U.S.A.">
        <title>A Catalog of Tens of Thousands of Viruses from Human Metagenomes Reveals Hidden Associations with Chronic Diseases.</title>
        <authorList>
            <person name="Tisza M.J."/>
            <person name="Buck C.B."/>
        </authorList>
    </citation>
    <scope>NUCLEOTIDE SEQUENCE</scope>
    <source>
        <strain evidence="2">CtkfK18</strain>
    </source>
</reference>
<accession>A0A8S5VGY1</accession>
<evidence type="ECO:0000256" key="1">
    <source>
        <dbReference type="SAM" id="MobiDB-lite"/>
    </source>
</evidence>